<evidence type="ECO:0000259" key="5">
    <source>
        <dbReference type="PROSITE" id="PS50932"/>
    </source>
</evidence>
<evidence type="ECO:0000256" key="2">
    <source>
        <dbReference type="ARBA" id="ARBA00023125"/>
    </source>
</evidence>
<dbReference type="InterPro" id="IPR000843">
    <property type="entry name" value="HTH_LacI"/>
</dbReference>
<keyword evidence="7" id="KW-1185">Reference proteome</keyword>
<comment type="caution">
    <text evidence="6">The sequence shown here is derived from an EMBL/GenBank/DDBJ whole genome shotgun (WGS) entry which is preliminary data.</text>
</comment>
<evidence type="ECO:0000313" key="6">
    <source>
        <dbReference type="EMBL" id="GAA1767150.1"/>
    </source>
</evidence>
<dbReference type="EMBL" id="BAAANH010000006">
    <property type="protein sequence ID" value="GAA1767150.1"/>
    <property type="molecule type" value="Genomic_DNA"/>
</dbReference>
<dbReference type="Pfam" id="PF13377">
    <property type="entry name" value="Peripla_BP_3"/>
    <property type="match status" value="1"/>
</dbReference>
<dbReference type="SUPFAM" id="SSF47413">
    <property type="entry name" value="lambda repressor-like DNA-binding domains"/>
    <property type="match status" value="1"/>
</dbReference>
<keyword evidence="3" id="KW-0804">Transcription</keyword>
<keyword evidence="1" id="KW-0805">Transcription regulation</keyword>
<dbReference type="PRINTS" id="PR00036">
    <property type="entry name" value="HTHLACI"/>
</dbReference>
<feature type="region of interest" description="Disordered" evidence="4">
    <location>
        <begin position="1"/>
        <end position="23"/>
    </location>
</feature>
<dbReference type="InterPro" id="IPR028082">
    <property type="entry name" value="Peripla_BP_I"/>
</dbReference>
<evidence type="ECO:0000256" key="1">
    <source>
        <dbReference type="ARBA" id="ARBA00023015"/>
    </source>
</evidence>
<dbReference type="SUPFAM" id="SSF53822">
    <property type="entry name" value="Periplasmic binding protein-like I"/>
    <property type="match status" value="1"/>
</dbReference>
<feature type="domain" description="HTH lacI-type" evidence="5">
    <location>
        <begin position="27"/>
        <end position="81"/>
    </location>
</feature>
<dbReference type="Proteomes" id="UP001500506">
    <property type="component" value="Unassembled WGS sequence"/>
</dbReference>
<dbReference type="PROSITE" id="PS00356">
    <property type="entry name" value="HTH_LACI_1"/>
    <property type="match status" value="1"/>
</dbReference>
<dbReference type="PANTHER" id="PTHR30146">
    <property type="entry name" value="LACI-RELATED TRANSCRIPTIONAL REPRESSOR"/>
    <property type="match status" value="1"/>
</dbReference>
<keyword evidence="2 6" id="KW-0238">DNA-binding</keyword>
<dbReference type="InterPro" id="IPR046335">
    <property type="entry name" value="LacI/GalR-like_sensor"/>
</dbReference>
<evidence type="ECO:0000256" key="3">
    <source>
        <dbReference type="ARBA" id="ARBA00023163"/>
    </source>
</evidence>
<dbReference type="GO" id="GO:0003677">
    <property type="term" value="F:DNA binding"/>
    <property type="evidence" value="ECO:0007669"/>
    <property type="project" value="UniProtKB-KW"/>
</dbReference>
<proteinExistence type="predicted"/>
<dbReference type="SMART" id="SM00354">
    <property type="entry name" value="HTH_LACI"/>
    <property type="match status" value="1"/>
</dbReference>
<dbReference type="InterPro" id="IPR010982">
    <property type="entry name" value="Lambda_DNA-bd_dom_sf"/>
</dbReference>
<gene>
    <name evidence="6" type="ORF">GCM10009747_29460</name>
</gene>
<evidence type="ECO:0000313" key="7">
    <source>
        <dbReference type="Proteomes" id="UP001500506"/>
    </source>
</evidence>
<dbReference type="PANTHER" id="PTHR30146:SF109">
    <property type="entry name" value="HTH-TYPE TRANSCRIPTIONAL REGULATOR GALS"/>
    <property type="match status" value="1"/>
</dbReference>
<dbReference type="Pfam" id="PF00356">
    <property type="entry name" value="LacI"/>
    <property type="match status" value="1"/>
</dbReference>
<dbReference type="CDD" id="cd01574">
    <property type="entry name" value="PBP1_LacI"/>
    <property type="match status" value="1"/>
</dbReference>
<dbReference type="Gene3D" id="3.40.50.2300">
    <property type="match status" value="2"/>
</dbReference>
<name>A0ABN2KX04_9MICO</name>
<sequence>MPGRGRVSRQAGGPVEADVPAEPSGVPTMFDVARRAGVSHQTVSRVLNGLTGVAASTKERVEQAIADLNYTPSPAARAMAKRRSGSIGLILAGRPDYGPSNAALGFNEAARDSGYTVSQASMRSIDADTLTQAVHRLVLQRVEAIVLISGERDGVAVVSGIDAGVPIVAVASEPAPPPEPAAAGRPGPHRVAIDQYAGARLATEHLIGLGHRAIRHVTGPADSMDAAERRRGWGDAMAEHGLEVRDPIEGDWLASSGHAAGQALIADPDATAVFVANDQMALGVLHACHAAGVDVPGNLSIVGFDDIPEAAYFTPALTTVRQDFDALGRDVMSTVLDVLGVPGDRGAAGDGGVPGHRGAAGVNGEHPAHERTTRVPELIVRATTAPPRA</sequence>
<dbReference type="Gene3D" id="1.10.260.40">
    <property type="entry name" value="lambda repressor-like DNA-binding domains"/>
    <property type="match status" value="1"/>
</dbReference>
<organism evidence="6 7">
    <name type="scientific">Agromyces humatus</name>
    <dbReference type="NCBI Taxonomy" id="279573"/>
    <lineage>
        <taxon>Bacteria</taxon>
        <taxon>Bacillati</taxon>
        <taxon>Actinomycetota</taxon>
        <taxon>Actinomycetes</taxon>
        <taxon>Micrococcales</taxon>
        <taxon>Microbacteriaceae</taxon>
        <taxon>Agromyces</taxon>
    </lineage>
</organism>
<accession>A0ABN2KX04</accession>
<protein>
    <submittedName>
        <fullName evidence="6">LacI family DNA-binding transcriptional regulator</fullName>
    </submittedName>
</protein>
<dbReference type="CDD" id="cd01392">
    <property type="entry name" value="HTH_LacI"/>
    <property type="match status" value="1"/>
</dbReference>
<dbReference type="PROSITE" id="PS50932">
    <property type="entry name" value="HTH_LACI_2"/>
    <property type="match status" value="1"/>
</dbReference>
<reference evidence="6 7" key="1">
    <citation type="journal article" date="2019" name="Int. J. Syst. Evol. Microbiol.">
        <title>The Global Catalogue of Microorganisms (GCM) 10K type strain sequencing project: providing services to taxonomists for standard genome sequencing and annotation.</title>
        <authorList>
            <consortium name="The Broad Institute Genomics Platform"/>
            <consortium name="The Broad Institute Genome Sequencing Center for Infectious Disease"/>
            <person name="Wu L."/>
            <person name="Ma J."/>
        </authorList>
    </citation>
    <scope>NUCLEOTIDE SEQUENCE [LARGE SCALE GENOMIC DNA]</scope>
    <source>
        <strain evidence="6 7">JCM 14319</strain>
    </source>
</reference>
<evidence type="ECO:0000256" key="4">
    <source>
        <dbReference type="SAM" id="MobiDB-lite"/>
    </source>
</evidence>